<reference evidence="8" key="2">
    <citation type="submission" date="2016-01" db="EMBL/GenBank/DDBJ databases">
        <title>Six Aerococcus type strain genome sequencing and assembly using PacBio and Illumina Hiseq.</title>
        <authorList>
            <person name="Carkaci D."/>
            <person name="Dargis R."/>
            <person name="Nielsen X.C."/>
            <person name="Skovgaard O."/>
            <person name="Fuursted K."/>
            <person name="Christensen J.J."/>
        </authorList>
    </citation>
    <scope>NUCLEOTIDE SEQUENCE [LARGE SCALE GENOMIC DNA]</scope>
    <source>
        <strain evidence="8">CCUG43001</strain>
    </source>
</reference>
<dbReference type="GO" id="GO:0005737">
    <property type="term" value="C:cytoplasm"/>
    <property type="evidence" value="ECO:0007669"/>
    <property type="project" value="TreeGrafter"/>
</dbReference>
<dbReference type="Proteomes" id="UP000234239">
    <property type="component" value="Unassembled WGS sequence"/>
</dbReference>
<dbReference type="FunFam" id="3.40.50.1360:FF:000003">
    <property type="entry name" value="Glucosamine-6-phosphate deaminase"/>
    <property type="match status" value="1"/>
</dbReference>
<feature type="active site" description="Proton acceptor; for enolization step" evidence="4">
    <location>
        <position position="63"/>
    </location>
</feature>
<keyword evidence="3 4" id="KW-0119">Carbohydrate metabolism</keyword>
<reference evidence="6 8" key="1">
    <citation type="journal article" date="2016" name="Genome Announc.">
        <title>Complete Genome Sequences of Aerococcus christensenii CCUG 28831T, Aerococcus sanguinicola CCUG 43001T, Aerococcus urinae CCUG 36881T, Aerococcus urinaeequi CCUG 28094T, Aerococcus urinaehominis CCUG 42038 BT, and Aerococcus viridans CCUG 4311T.</title>
        <authorList>
            <person name="Carkaci D."/>
            <person name="Dargis R."/>
            <person name="Nielsen X.C."/>
            <person name="Skovgaard O."/>
            <person name="Fuursted K."/>
            <person name="Christensen J.J."/>
        </authorList>
    </citation>
    <scope>NUCLEOTIDE SEQUENCE [LARGE SCALE GENOMIC DNA]</scope>
    <source>
        <strain evidence="6 8">CCUG43001</strain>
    </source>
</reference>
<dbReference type="PANTHER" id="PTHR11280">
    <property type="entry name" value="GLUCOSAMINE-6-PHOSPHATE ISOMERASE"/>
    <property type="match status" value="1"/>
</dbReference>
<dbReference type="AlphaFoldDB" id="A0A0X8FC27"/>
<evidence type="ECO:0000313" key="6">
    <source>
        <dbReference type="EMBL" id="AMB94589.1"/>
    </source>
</evidence>
<evidence type="ECO:0000256" key="3">
    <source>
        <dbReference type="ARBA" id="ARBA00023277"/>
    </source>
</evidence>
<comment type="similarity">
    <text evidence="4">Belongs to the glucosamine/galactosamine-6-phosphate isomerase family. NagB subfamily.</text>
</comment>
<dbReference type="GO" id="GO:0004342">
    <property type="term" value="F:glucosamine-6-phosphate deaminase activity"/>
    <property type="evidence" value="ECO:0007669"/>
    <property type="project" value="UniProtKB-UniRule"/>
</dbReference>
<dbReference type="CDD" id="cd01399">
    <property type="entry name" value="GlcN6P_deaminase"/>
    <property type="match status" value="1"/>
</dbReference>
<dbReference type="GO" id="GO:0019262">
    <property type="term" value="P:N-acetylneuraminate catabolic process"/>
    <property type="evidence" value="ECO:0007669"/>
    <property type="project" value="UniProtKB-UniRule"/>
</dbReference>
<dbReference type="GO" id="GO:0006046">
    <property type="term" value="P:N-acetylglucosamine catabolic process"/>
    <property type="evidence" value="ECO:0007669"/>
    <property type="project" value="TreeGrafter"/>
</dbReference>
<protein>
    <recommendedName>
        <fullName evidence="4">Glucosamine-6-phosphate deaminase</fullName>
        <ecNumber evidence="4">3.5.99.6</ecNumber>
    </recommendedName>
    <alternativeName>
        <fullName evidence="4">GlcN6P deaminase</fullName>
        <shortName evidence="4">GNPDA</shortName>
    </alternativeName>
    <alternativeName>
        <fullName evidence="4">Glucosamine-6-phosphate isomerase</fullName>
    </alternativeName>
</protein>
<dbReference type="GO" id="GO:0005975">
    <property type="term" value="P:carbohydrate metabolic process"/>
    <property type="evidence" value="ECO:0007669"/>
    <property type="project" value="InterPro"/>
</dbReference>
<dbReference type="EC" id="3.5.99.6" evidence="4"/>
<feature type="active site" description="Proton acceptor; for ring-opening step" evidence="4">
    <location>
        <position position="131"/>
    </location>
</feature>
<feature type="active site" description="For ring-opening step" evidence="4">
    <location>
        <position position="136"/>
    </location>
</feature>
<organism evidence="6 8">
    <name type="scientific">Aerococcus sanguinicola</name>
    <dbReference type="NCBI Taxonomy" id="119206"/>
    <lineage>
        <taxon>Bacteria</taxon>
        <taxon>Bacillati</taxon>
        <taxon>Bacillota</taxon>
        <taxon>Bacilli</taxon>
        <taxon>Lactobacillales</taxon>
        <taxon>Aerococcaceae</taxon>
        <taxon>Aerococcus</taxon>
    </lineage>
</organism>
<dbReference type="GO" id="GO:0042802">
    <property type="term" value="F:identical protein binding"/>
    <property type="evidence" value="ECO:0007669"/>
    <property type="project" value="TreeGrafter"/>
</dbReference>
<dbReference type="SUPFAM" id="SSF100950">
    <property type="entry name" value="NagB/RpiA/CoA transferase-like"/>
    <property type="match status" value="1"/>
</dbReference>
<proteinExistence type="inferred from homology"/>
<comment type="caution">
    <text evidence="4">Lacks conserved residue(s) required for the propagation of feature annotation.</text>
</comment>
<dbReference type="InterPro" id="IPR004547">
    <property type="entry name" value="Glucosamine6P_isomerase"/>
</dbReference>
<dbReference type="Proteomes" id="UP000069912">
    <property type="component" value="Chromosome"/>
</dbReference>
<accession>A0A0X8FC27</accession>
<evidence type="ECO:0000256" key="1">
    <source>
        <dbReference type="ARBA" id="ARBA00000644"/>
    </source>
</evidence>
<dbReference type="OrthoDB" id="9791139at2"/>
<comment type="pathway">
    <text evidence="4">Amino-sugar metabolism; N-acetylneuraminate degradation; D-fructose 6-phosphate from N-acetylneuraminate: step 5/5.</text>
</comment>
<evidence type="ECO:0000313" key="8">
    <source>
        <dbReference type="Proteomes" id="UP000069912"/>
    </source>
</evidence>
<dbReference type="InterPro" id="IPR018321">
    <property type="entry name" value="Glucosamine6P_isomerase_CS"/>
</dbReference>
<dbReference type="GeneID" id="92903888"/>
<dbReference type="UniPathway" id="UPA00629">
    <property type="reaction ID" value="UER00684"/>
</dbReference>
<dbReference type="Pfam" id="PF01182">
    <property type="entry name" value="Glucosamine_iso"/>
    <property type="match status" value="1"/>
</dbReference>
<dbReference type="PROSITE" id="PS01161">
    <property type="entry name" value="GLC_GALNAC_ISOMERASE"/>
    <property type="match status" value="1"/>
</dbReference>
<evidence type="ECO:0000259" key="5">
    <source>
        <dbReference type="Pfam" id="PF01182"/>
    </source>
</evidence>
<feature type="active site" description="For ring-opening step" evidence="4">
    <location>
        <position position="129"/>
    </location>
</feature>
<dbReference type="KEGG" id="asan:AWM72_07395"/>
<name>A0A0X8FC27_9LACT</name>
<dbReference type="HAMAP" id="MF_01241">
    <property type="entry name" value="GlcN6P_deamin"/>
    <property type="match status" value="1"/>
</dbReference>
<keyword evidence="2 4" id="KW-0378">Hydrolase</keyword>
<dbReference type="RefSeq" id="WP_067975605.1">
    <property type="nucleotide sequence ID" value="NZ_CAJHKM010000002.1"/>
</dbReference>
<dbReference type="InterPro" id="IPR006148">
    <property type="entry name" value="Glc/Gal-6P_isomerase"/>
</dbReference>
<sequence length="235" mass="25998">MPYQVYADKESASQAVFELFKEELSTNPQTVFGLATGSTPEKLYQLLRESDLDFSQATSINLDEYYGLPADHPQSYHYFMQKELFAAKPFRASYLPDGSTDNPQAEVKAYEAIIDQNPIQVQILGIGHNGHIGFNEPGSPFDSLTRLVDLTQSTIEANQRFFDSIDEVPTQALSMGIASIMKADKVILMAFGEEKSKIVQAALEGPVTEEVPASVLQNHPNALFILDQAAAKYLK</sequence>
<gene>
    <name evidence="4" type="primary">nagB</name>
    <name evidence="6" type="ORF">AWM72_07395</name>
    <name evidence="7" type="ORF">CYJ28_02360</name>
</gene>
<evidence type="ECO:0000313" key="7">
    <source>
        <dbReference type="EMBL" id="PKZ23415.1"/>
    </source>
</evidence>
<evidence type="ECO:0000256" key="2">
    <source>
        <dbReference type="ARBA" id="ARBA00022801"/>
    </source>
</evidence>
<dbReference type="GO" id="GO:0006043">
    <property type="term" value="P:glucosamine catabolic process"/>
    <property type="evidence" value="ECO:0007669"/>
    <property type="project" value="TreeGrafter"/>
</dbReference>
<dbReference type="EMBL" id="PKGY01000001">
    <property type="protein sequence ID" value="PKZ23415.1"/>
    <property type="molecule type" value="Genomic_DNA"/>
</dbReference>
<evidence type="ECO:0000313" key="9">
    <source>
        <dbReference type="Proteomes" id="UP000234239"/>
    </source>
</evidence>
<dbReference type="Gene3D" id="3.40.50.1360">
    <property type="match status" value="1"/>
</dbReference>
<keyword evidence="8" id="KW-1185">Reference proteome</keyword>
<dbReference type="InterPro" id="IPR037171">
    <property type="entry name" value="NagB/RpiA_transferase-like"/>
</dbReference>
<dbReference type="PANTHER" id="PTHR11280:SF5">
    <property type="entry name" value="GLUCOSAMINE-6-PHOSPHATE ISOMERASE"/>
    <property type="match status" value="1"/>
</dbReference>
<comment type="catalytic activity">
    <reaction evidence="1 4">
        <text>alpha-D-glucosamine 6-phosphate + H2O = beta-D-fructose 6-phosphate + NH4(+)</text>
        <dbReference type="Rhea" id="RHEA:12172"/>
        <dbReference type="ChEBI" id="CHEBI:15377"/>
        <dbReference type="ChEBI" id="CHEBI:28938"/>
        <dbReference type="ChEBI" id="CHEBI:57634"/>
        <dbReference type="ChEBI" id="CHEBI:75989"/>
        <dbReference type="EC" id="3.5.99.6"/>
    </reaction>
</comment>
<dbReference type="EMBL" id="CP014160">
    <property type="protein sequence ID" value="AMB94589.1"/>
    <property type="molecule type" value="Genomic_DNA"/>
</dbReference>
<comment type="function">
    <text evidence="4">Catalyzes the reversible isomerization-deamination of glucosamine 6-phosphate (GlcN6P) to form fructose 6-phosphate (Fru6P) and ammonium ion.</text>
</comment>
<reference evidence="7 9" key="3">
    <citation type="submission" date="2017-12" db="EMBL/GenBank/DDBJ databases">
        <title>Phylogenetic diversity of female urinary microbiome.</title>
        <authorList>
            <person name="Thomas-White K."/>
            <person name="Wolfe A.J."/>
        </authorList>
    </citation>
    <scope>NUCLEOTIDE SEQUENCE [LARGE SCALE GENOMIC DNA]</scope>
    <source>
        <strain evidence="7 9">UMB0139</strain>
    </source>
</reference>
<evidence type="ECO:0000256" key="4">
    <source>
        <dbReference type="HAMAP-Rule" id="MF_01241"/>
    </source>
</evidence>
<feature type="domain" description="Glucosamine/galactosamine-6-phosphate isomerase" evidence="5">
    <location>
        <begin position="11"/>
        <end position="219"/>
    </location>
</feature>